<evidence type="ECO:0000256" key="3">
    <source>
        <dbReference type="ARBA" id="ARBA00023270"/>
    </source>
</evidence>
<dbReference type="KEGG" id="pyr:P186_1933"/>
<name>G7VHX5_9CREN</name>
<dbReference type="AlphaFoldDB" id="G7VHX5"/>
<organism evidence="9 10">
    <name type="scientific">Pyrobaculum ferrireducens</name>
    <dbReference type="NCBI Taxonomy" id="1104324"/>
    <lineage>
        <taxon>Archaea</taxon>
        <taxon>Thermoproteota</taxon>
        <taxon>Thermoprotei</taxon>
        <taxon>Thermoproteales</taxon>
        <taxon>Thermoproteaceae</taxon>
        <taxon>Pyrobaculum</taxon>
    </lineage>
</organism>
<accession>G7VHX5</accession>
<dbReference type="InterPro" id="IPR013785">
    <property type="entry name" value="Aldolase_TIM"/>
</dbReference>
<keyword evidence="2" id="KW-0456">Lyase</keyword>
<evidence type="ECO:0000256" key="4">
    <source>
        <dbReference type="ARBA" id="ARBA00023277"/>
    </source>
</evidence>
<keyword evidence="3" id="KW-0704">Schiff base</keyword>
<dbReference type="eggNOG" id="arCOG04172">
    <property type="taxonomic scope" value="Archaea"/>
</dbReference>
<gene>
    <name evidence="9" type="ORF">P186_1933</name>
</gene>
<evidence type="ECO:0000256" key="5">
    <source>
        <dbReference type="ARBA" id="ARBA00044756"/>
    </source>
</evidence>
<comment type="similarity">
    <text evidence="5">Belongs to the DapA family. KDPG aldolase subfamily.</text>
</comment>
<dbReference type="PIRSF" id="PIRSF001365">
    <property type="entry name" value="DHDPS"/>
    <property type="match status" value="1"/>
</dbReference>
<protein>
    <submittedName>
        <fullName evidence="9">Dihydrodipicolinate synthetase</fullName>
    </submittedName>
</protein>
<dbReference type="EMBL" id="CP003098">
    <property type="protein sequence ID" value="AET33335.1"/>
    <property type="molecule type" value="Genomic_DNA"/>
</dbReference>
<dbReference type="PANTHER" id="PTHR12128:SF66">
    <property type="entry name" value="4-HYDROXY-2-OXOGLUTARATE ALDOLASE, MITOCHONDRIAL"/>
    <property type="match status" value="1"/>
</dbReference>
<dbReference type="NCBIfam" id="NF040954">
    <property type="entry name" value="Arch_KDGaldase"/>
    <property type="match status" value="1"/>
</dbReference>
<dbReference type="OrthoDB" id="350860at2157"/>
<keyword evidence="4" id="KW-0119">Carbohydrate metabolism</keyword>
<dbReference type="BioCyc" id="PSP1104324:GJSN-1891-MONOMER"/>
<evidence type="ECO:0000256" key="8">
    <source>
        <dbReference type="PIRSR" id="PIRSR001365-2"/>
    </source>
</evidence>
<feature type="binding site" evidence="8">
    <location>
        <position position="194"/>
    </location>
    <ligand>
        <name>pyruvate</name>
        <dbReference type="ChEBI" id="CHEBI:15361"/>
    </ligand>
</feature>
<dbReference type="RefSeq" id="WP_014289160.1">
    <property type="nucleotide sequence ID" value="NC_016645.1"/>
</dbReference>
<dbReference type="Gene3D" id="3.20.20.70">
    <property type="entry name" value="Aldolase class I"/>
    <property type="match status" value="1"/>
</dbReference>
<dbReference type="PRINTS" id="PR00146">
    <property type="entry name" value="DHPICSNTHASE"/>
</dbReference>
<dbReference type="GeneID" id="11596426"/>
<dbReference type="SUPFAM" id="SSF51569">
    <property type="entry name" value="Aldolase"/>
    <property type="match status" value="1"/>
</dbReference>
<evidence type="ECO:0000313" key="9">
    <source>
        <dbReference type="EMBL" id="AET33335.1"/>
    </source>
</evidence>
<dbReference type="SMART" id="SM01130">
    <property type="entry name" value="DHDPS"/>
    <property type="match status" value="1"/>
</dbReference>
<evidence type="ECO:0000256" key="2">
    <source>
        <dbReference type="ARBA" id="ARBA00023239"/>
    </source>
</evidence>
<dbReference type="STRING" id="1104324.P186_1933"/>
<feature type="active site" description="Schiff-base intermediate with substrate" evidence="7">
    <location>
        <position position="153"/>
    </location>
</feature>
<evidence type="ECO:0000313" key="10">
    <source>
        <dbReference type="Proteomes" id="UP000005867"/>
    </source>
</evidence>
<reference evidence="9 10" key="1">
    <citation type="journal article" date="2012" name="J. Bacteriol.">
        <title>Complete genome sequence of strain 1860, a crenarchaeon of the genus pyrobaculum able to grow with various electron acceptors.</title>
        <authorList>
            <person name="Mardanov A.V."/>
            <person name="Gumerov V.M."/>
            <person name="Slobodkina G.B."/>
            <person name="Beletsky A.V."/>
            <person name="Bonch-Osmolovskaya E.A."/>
            <person name="Ravin N.V."/>
            <person name="Skryabin K.G."/>
        </authorList>
    </citation>
    <scope>NUCLEOTIDE SEQUENCE [LARGE SCALE GENOMIC DNA]</scope>
    <source>
        <strain evidence="9 10">1860</strain>
    </source>
</reference>
<feature type="active site" description="Proton donor/acceptor" evidence="7">
    <location>
        <position position="128"/>
    </location>
</feature>
<dbReference type="HOGENOM" id="CLU_049343_5_1_2"/>
<dbReference type="GO" id="GO:0008840">
    <property type="term" value="F:4-hydroxy-tetrahydrodipicolinate synthase activity"/>
    <property type="evidence" value="ECO:0007669"/>
    <property type="project" value="TreeGrafter"/>
</dbReference>
<proteinExistence type="inferred from homology"/>
<dbReference type="PANTHER" id="PTHR12128">
    <property type="entry name" value="DIHYDRODIPICOLINATE SYNTHASE"/>
    <property type="match status" value="1"/>
</dbReference>
<dbReference type="Pfam" id="PF00701">
    <property type="entry name" value="DHDPS"/>
    <property type="match status" value="1"/>
</dbReference>
<comment type="subunit">
    <text evidence="6">Homotetramer; dimer of dimers.</text>
</comment>
<evidence type="ECO:0000256" key="6">
    <source>
        <dbReference type="ARBA" id="ARBA00044762"/>
    </source>
</evidence>
<sequence>MEIVVPVVTPYRGGRVDVDAYSQFIKHLLGRGVTAVYVAGTTGLGPALRHEERVALLEAAASTTKNVIFNVSSLQYEDVVGAVREANRLDIIAVASTAPFYFPSVTPRQVVKYFRDICQKSSHPLYLYNIPSAVGRDVDVKTAGEVGCIAGVKDSVEEIAHTVRYKKALPNARVYNGSNSLILASFVYGLDGVVVSAGNYLPEVVASIREAVKAGELEKAARLQWALDELQMLARDFGGLPAIYEFIREFQGFDLGGPKPPIYPLDEEERAALIQRLRALRERLKL</sequence>
<dbReference type="InterPro" id="IPR053415">
    <property type="entry name" value="ED_pathway_aldolase"/>
</dbReference>
<dbReference type="Proteomes" id="UP000005867">
    <property type="component" value="Chromosome"/>
</dbReference>
<feature type="binding site" evidence="8">
    <location>
        <position position="42"/>
    </location>
    <ligand>
        <name>pyruvate</name>
        <dbReference type="ChEBI" id="CHEBI:15361"/>
    </ligand>
</feature>
<keyword evidence="10" id="KW-1185">Reference proteome</keyword>
<dbReference type="InterPro" id="IPR002220">
    <property type="entry name" value="DapA-like"/>
</dbReference>
<dbReference type="GO" id="GO:0008675">
    <property type="term" value="F:2-dehydro-3-deoxy-phosphogluconate aldolase activity"/>
    <property type="evidence" value="ECO:0007669"/>
    <property type="project" value="UniProtKB-ARBA"/>
</dbReference>
<evidence type="ECO:0000256" key="7">
    <source>
        <dbReference type="PIRSR" id="PIRSR001365-1"/>
    </source>
</evidence>
<evidence type="ECO:0000256" key="1">
    <source>
        <dbReference type="ARBA" id="ARBA00004736"/>
    </source>
</evidence>
<comment type="pathway">
    <text evidence="1">Carbohydrate acid metabolism; 2-dehydro-3-deoxy-D-gluconate degradation; D-glyceraldehyde 3-phosphate and pyruvate from 2-dehydro-3-deoxy-D-gluconate: step 2/2.</text>
</comment>